<accession>A0AA42CFW7</accession>
<dbReference type="GO" id="GO:0016853">
    <property type="term" value="F:isomerase activity"/>
    <property type="evidence" value="ECO:0007669"/>
    <property type="project" value="UniProtKB-KW"/>
</dbReference>
<keyword evidence="2" id="KW-0413">Isomerase</keyword>
<name>A0AA42CFW7_9PROT</name>
<dbReference type="Pfam" id="PF07221">
    <property type="entry name" value="GlcNAc_2-epim"/>
    <property type="match status" value="1"/>
</dbReference>
<proteinExistence type="inferred from homology"/>
<dbReference type="Gene3D" id="1.50.10.10">
    <property type="match status" value="1"/>
</dbReference>
<dbReference type="InterPro" id="IPR012341">
    <property type="entry name" value="6hp_glycosidase-like_sf"/>
</dbReference>
<dbReference type="SUPFAM" id="SSF48208">
    <property type="entry name" value="Six-hairpin glycosidases"/>
    <property type="match status" value="1"/>
</dbReference>
<dbReference type="RefSeq" id="WP_264714081.1">
    <property type="nucleotide sequence ID" value="NZ_JAPDNT010000008.1"/>
</dbReference>
<organism evidence="3 4">
    <name type="scientific">Limobrevibacterium gyesilva</name>
    <dbReference type="NCBI Taxonomy" id="2991712"/>
    <lineage>
        <taxon>Bacteria</taxon>
        <taxon>Pseudomonadati</taxon>
        <taxon>Pseudomonadota</taxon>
        <taxon>Alphaproteobacteria</taxon>
        <taxon>Acetobacterales</taxon>
        <taxon>Acetobacteraceae</taxon>
        <taxon>Limobrevibacterium</taxon>
    </lineage>
</organism>
<evidence type="ECO:0000256" key="1">
    <source>
        <dbReference type="ARBA" id="ARBA00008558"/>
    </source>
</evidence>
<sequence>MRTATLTDSPTGWLIEQAWPLWLQHGVDWAAGAFHESLDPATLTCPAPFRRLRVAARQTYVFAQAARAGVPRAEAALRLGMHFLRTHARQEDGGYAWRFGLDNAPIDQTRDLYDHAFVLLAFAEAAAVLPGAGLDGDAAALSAYIDRHFPHQAGGFRESLPDRAPRRQNPHMHLLEALLAAHETFGGCRYLDRAEALVALLLDRLLQPAEGALPEFFDPSLRPLRDAQGRFVVEPGHHFEWVWLLDRHLHLSRAAGREPPAAPIEAAMRRLMQHAEAHGIDAASGLVLASVHSDGTLCDPAIRLWPQTERLKAAAARPDLARIGAARCLELLGLHFAGAPPGLWQEWLRPGGTVDRSPAPASSLYHLTCALTAVAGR</sequence>
<comment type="similarity">
    <text evidence="1">Belongs to the N-acylglucosamine 2-epimerase family.</text>
</comment>
<dbReference type="GO" id="GO:0005975">
    <property type="term" value="P:carbohydrate metabolic process"/>
    <property type="evidence" value="ECO:0007669"/>
    <property type="project" value="InterPro"/>
</dbReference>
<dbReference type="EMBL" id="JAPDNT010000008">
    <property type="protein sequence ID" value="MCW3475366.1"/>
    <property type="molecule type" value="Genomic_DNA"/>
</dbReference>
<protein>
    <submittedName>
        <fullName evidence="3">AGE family epimerase/isomerase</fullName>
    </submittedName>
</protein>
<reference evidence="3" key="2">
    <citation type="submission" date="2022-10" db="EMBL/GenBank/DDBJ databases">
        <authorList>
            <person name="Trinh H.N."/>
        </authorList>
    </citation>
    <scope>NUCLEOTIDE SEQUENCE</scope>
    <source>
        <strain evidence="3">RN2-1</strain>
    </source>
</reference>
<dbReference type="InterPro" id="IPR010819">
    <property type="entry name" value="AGE/CE"/>
</dbReference>
<evidence type="ECO:0000313" key="3">
    <source>
        <dbReference type="EMBL" id="MCW3475366.1"/>
    </source>
</evidence>
<dbReference type="Proteomes" id="UP001165679">
    <property type="component" value="Unassembled WGS sequence"/>
</dbReference>
<evidence type="ECO:0000313" key="4">
    <source>
        <dbReference type="Proteomes" id="UP001165679"/>
    </source>
</evidence>
<evidence type="ECO:0000256" key="2">
    <source>
        <dbReference type="ARBA" id="ARBA00023235"/>
    </source>
</evidence>
<dbReference type="AlphaFoldDB" id="A0AA42CFW7"/>
<comment type="caution">
    <text evidence="3">The sequence shown here is derived from an EMBL/GenBank/DDBJ whole genome shotgun (WGS) entry which is preliminary data.</text>
</comment>
<gene>
    <name evidence="3" type="ORF">OL599_12355</name>
</gene>
<dbReference type="PANTHER" id="PTHR15108">
    <property type="entry name" value="N-ACYLGLUCOSAMINE-2-EPIMERASE"/>
    <property type="match status" value="1"/>
</dbReference>
<keyword evidence="4" id="KW-1185">Reference proteome</keyword>
<reference evidence="3" key="1">
    <citation type="submission" date="2022-09" db="EMBL/GenBank/DDBJ databases">
        <title>Rhodovastum sp. nov. RN2-1 isolated from soil in Seongnam, South Korea.</title>
        <authorList>
            <person name="Le N.T."/>
        </authorList>
    </citation>
    <scope>NUCLEOTIDE SEQUENCE</scope>
    <source>
        <strain evidence="3">RN2-1</strain>
    </source>
</reference>
<dbReference type="InterPro" id="IPR008928">
    <property type="entry name" value="6-hairpin_glycosidase_sf"/>
</dbReference>